<evidence type="ECO:0000256" key="8">
    <source>
        <dbReference type="SAM" id="Phobius"/>
    </source>
</evidence>
<dbReference type="InterPro" id="IPR005829">
    <property type="entry name" value="Sugar_transporter_CS"/>
</dbReference>
<dbReference type="FunFam" id="1.20.1250.20:FF:000134">
    <property type="entry name" value="MFS sugar transporter protein"/>
    <property type="match status" value="1"/>
</dbReference>
<evidence type="ECO:0000256" key="5">
    <source>
        <dbReference type="ARBA" id="ARBA00022989"/>
    </source>
</evidence>
<dbReference type="InterPro" id="IPR050360">
    <property type="entry name" value="MFS_Sugar_Transporters"/>
</dbReference>
<evidence type="ECO:0000313" key="11">
    <source>
        <dbReference type="Proteomes" id="UP000192596"/>
    </source>
</evidence>
<feature type="transmembrane region" description="Helical" evidence="8">
    <location>
        <begin position="392"/>
        <end position="410"/>
    </location>
</feature>
<feature type="transmembrane region" description="Helical" evidence="8">
    <location>
        <begin position="103"/>
        <end position="125"/>
    </location>
</feature>
<comment type="caution">
    <text evidence="10">The sequence shown here is derived from an EMBL/GenBank/DDBJ whole genome shotgun (WGS) entry which is preliminary data.</text>
</comment>
<evidence type="ECO:0000256" key="2">
    <source>
        <dbReference type="ARBA" id="ARBA00010992"/>
    </source>
</evidence>
<dbReference type="InterPro" id="IPR036259">
    <property type="entry name" value="MFS_trans_sf"/>
</dbReference>
<protein>
    <recommendedName>
        <fullName evidence="9">Major facilitator superfamily (MFS) profile domain-containing protein</fullName>
    </recommendedName>
</protein>
<feature type="transmembrane region" description="Helical" evidence="8">
    <location>
        <begin position="256"/>
        <end position="277"/>
    </location>
</feature>
<dbReference type="PANTHER" id="PTHR48022:SF11">
    <property type="entry name" value="MONOSACCHARIDE TRANSPORTER (HXT8), PUTATIVE (AFU_ORTHOLOGUE AFUA_2G08120)-RELATED"/>
    <property type="match status" value="1"/>
</dbReference>
<dbReference type="STRING" id="1507870.A0A1V8TRZ7"/>
<evidence type="ECO:0000259" key="9">
    <source>
        <dbReference type="PROSITE" id="PS50850"/>
    </source>
</evidence>
<dbReference type="PROSITE" id="PS50850">
    <property type="entry name" value="MFS"/>
    <property type="match status" value="1"/>
</dbReference>
<dbReference type="PANTHER" id="PTHR48022">
    <property type="entry name" value="PLASTIDIC GLUCOSE TRANSPORTER 4"/>
    <property type="match status" value="1"/>
</dbReference>
<keyword evidence="5 8" id="KW-1133">Transmembrane helix</keyword>
<dbReference type="GO" id="GO:0016020">
    <property type="term" value="C:membrane"/>
    <property type="evidence" value="ECO:0007669"/>
    <property type="project" value="UniProtKB-SubCell"/>
</dbReference>
<evidence type="ECO:0000256" key="6">
    <source>
        <dbReference type="ARBA" id="ARBA00023136"/>
    </source>
</evidence>
<dbReference type="Gene3D" id="1.20.1250.20">
    <property type="entry name" value="MFS general substrate transporter like domains"/>
    <property type="match status" value="1"/>
</dbReference>
<name>A0A1V8TRZ7_9PEZI</name>
<evidence type="ECO:0000256" key="4">
    <source>
        <dbReference type="ARBA" id="ARBA00022692"/>
    </source>
</evidence>
<dbReference type="OrthoDB" id="6612291at2759"/>
<dbReference type="Proteomes" id="UP000192596">
    <property type="component" value="Unassembled WGS sequence"/>
</dbReference>
<comment type="subcellular location">
    <subcellularLocation>
        <location evidence="1">Membrane</location>
        <topology evidence="1">Multi-pass membrane protein</topology>
    </subcellularLocation>
</comment>
<dbReference type="InterPro" id="IPR005828">
    <property type="entry name" value="MFS_sugar_transport-like"/>
</dbReference>
<reference evidence="11" key="1">
    <citation type="submission" date="2017-03" db="EMBL/GenBank/DDBJ databases">
        <title>Genomes of endolithic fungi from Antarctica.</title>
        <authorList>
            <person name="Coleine C."/>
            <person name="Masonjones S."/>
            <person name="Stajich J.E."/>
        </authorList>
    </citation>
    <scope>NUCLEOTIDE SEQUENCE [LARGE SCALE GENOMIC DNA]</scope>
    <source>
        <strain evidence="11">CCFEE 5527</strain>
    </source>
</reference>
<sequence length="492" mass="53850">MFEDRFALIVGITASIGTFLYGFDTGIATTTIAHPSWRAYMGNPTNGITGAVVSTYIAGEAIGAVFQILIADRLGRKRFMQLCCILVTIGCIVQAAAQSIPMFLVGRILAGIAVGAISGTVPIYLSEISSPKTRGFIGGLGGVGLSSGTMTANWVGYACGYAPYGAIQWRLPLAMQLPWGIILFIGLSTYMPDSPRQLVQKGRVDEAKHVFARIRSDLESEEVQREFGIMHAQIEYEMQRKILTFGEMFKLYRRRVAVCIAVQILTCVTGVNVIQYYQTTLYKSLGIEAQTILALAAVWGTCAFVSNVIAINYLPDRWGRRKMLLAGLSCVIVTEIYCAVMQREFQYTNNRVGKAFAVVGIFVFVICYYALINSVTWLYGAEVVPMSIRSRMVGLSAVAHYVVNVGITQAGPTAFANIHENYYYVFAACCACYLVIVYMFFPESESRQGQVLVYANGKTLEEIAASFGDKVIEAGEPIVAGESYSAVEKGHM</sequence>
<feature type="transmembrane region" description="Helical" evidence="8">
    <location>
        <begin position="48"/>
        <end position="70"/>
    </location>
</feature>
<evidence type="ECO:0000256" key="3">
    <source>
        <dbReference type="ARBA" id="ARBA00022448"/>
    </source>
</evidence>
<evidence type="ECO:0000256" key="1">
    <source>
        <dbReference type="ARBA" id="ARBA00004141"/>
    </source>
</evidence>
<accession>A0A1V8TRZ7</accession>
<feature type="transmembrane region" description="Helical" evidence="8">
    <location>
        <begin position="289"/>
        <end position="311"/>
    </location>
</feature>
<dbReference type="PROSITE" id="PS00217">
    <property type="entry name" value="SUGAR_TRANSPORT_2"/>
    <property type="match status" value="1"/>
</dbReference>
<dbReference type="AlphaFoldDB" id="A0A1V8TRZ7"/>
<feature type="transmembrane region" description="Helical" evidence="8">
    <location>
        <begin position="137"/>
        <end position="157"/>
    </location>
</feature>
<dbReference type="GO" id="GO:0005351">
    <property type="term" value="F:carbohydrate:proton symporter activity"/>
    <property type="evidence" value="ECO:0007669"/>
    <property type="project" value="TreeGrafter"/>
</dbReference>
<feature type="transmembrane region" description="Helical" evidence="8">
    <location>
        <begin position="422"/>
        <end position="441"/>
    </location>
</feature>
<evidence type="ECO:0000313" key="10">
    <source>
        <dbReference type="EMBL" id="OQO13982.1"/>
    </source>
</evidence>
<dbReference type="InterPro" id="IPR003663">
    <property type="entry name" value="Sugar/inositol_transpt"/>
</dbReference>
<dbReference type="EMBL" id="NAJO01000002">
    <property type="protein sequence ID" value="OQO13982.1"/>
    <property type="molecule type" value="Genomic_DNA"/>
</dbReference>
<dbReference type="SUPFAM" id="SSF103473">
    <property type="entry name" value="MFS general substrate transporter"/>
    <property type="match status" value="1"/>
</dbReference>
<dbReference type="PRINTS" id="PR00171">
    <property type="entry name" value="SUGRTRNSPORT"/>
</dbReference>
<organism evidence="10 11">
    <name type="scientific">Cryoendolithus antarcticus</name>
    <dbReference type="NCBI Taxonomy" id="1507870"/>
    <lineage>
        <taxon>Eukaryota</taxon>
        <taxon>Fungi</taxon>
        <taxon>Dikarya</taxon>
        <taxon>Ascomycota</taxon>
        <taxon>Pezizomycotina</taxon>
        <taxon>Dothideomycetes</taxon>
        <taxon>Dothideomycetidae</taxon>
        <taxon>Cladosporiales</taxon>
        <taxon>Cladosporiaceae</taxon>
        <taxon>Cryoendolithus</taxon>
    </lineage>
</organism>
<feature type="transmembrane region" description="Helical" evidence="8">
    <location>
        <begin position="169"/>
        <end position="191"/>
    </location>
</feature>
<keyword evidence="6 8" id="KW-0472">Membrane</keyword>
<keyword evidence="11" id="KW-1185">Reference proteome</keyword>
<comment type="similarity">
    <text evidence="2 7">Belongs to the major facilitator superfamily. Sugar transporter (TC 2.A.1.1) family.</text>
</comment>
<proteinExistence type="inferred from homology"/>
<dbReference type="InterPro" id="IPR020846">
    <property type="entry name" value="MFS_dom"/>
</dbReference>
<dbReference type="NCBIfam" id="TIGR00879">
    <property type="entry name" value="SP"/>
    <property type="match status" value="1"/>
</dbReference>
<feature type="transmembrane region" description="Helical" evidence="8">
    <location>
        <begin position="7"/>
        <end position="28"/>
    </location>
</feature>
<feature type="domain" description="Major facilitator superfamily (MFS) profile" evidence="9">
    <location>
        <begin position="10"/>
        <end position="445"/>
    </location>
</feature>
<keyword evidence="4 8" id="KW-0812">Transmembrane</keyword>
<evidence type="ECO:0000256" key="7">
    <source>
        <dbReference type="RuleBase" id="RU003346"/>
    </source>
</evidence>
<feature type="transmembrane region" description="Helical" evidence="8">
    <location>
        <begin position="355"/>
        <end position="380"/>
    </location>
</feature>
<dbReference type="Pfam" id="PF00083">
    <property type="entry name" value="Sugar_tr"/>
    <property type="match status" value="1"/>
</dbReference>
<keyword evidence="3 7" id="KW-0813">Transport</keyword>
<gene>
    <name evidence="10" type="ORF">B0A48_00857</name>
</gene>
<feature type="transmembrane region" description="Helical" evidence="8">
    <location>
        <begin position="79"/>
        <end position="97"/>
    </location>
</feature>
<dbReference type="InParanoid" id="A0A1V8TRZ7"/>